<feature type="chain" id="PRO_5003272661" evidence="1">
    <location>
        <begin position="25"/>
        <end position="259"/>
    </location>
</feature>
<reference evidence="2 3" key="1">
    <citation type="journal article" date="2012" name="J. Bacteriol.">
        <title>Draft Genome Sequence of Novosphingobium nitrogenifigens Y88T.</title>
        <authorList>
            <person name="Strabala T.J."/>
            <person name="Macdonald L."/>
            <person name="Liu V."/>
            <person name="Smit A.M."/>
        </authorList>
    </citation>
    <scope>NUCLEOTIDE SEQUENCE [LARGE SCALE GENOMIC DNA]</scope>
    <source>
        <strain evidence="2 3">DSM 19370</strain>
    </source>
</reference>
<evidence type="ECO:0000256" key="1">
    <source>
        <dbReference type="SAM" id="SignalP"/>
    </source>
</evidence>
<dbReference type="STRING" id="983920.Y88_2257"/>
<dbReference type="CDD" id="cd02440">
    <property type="entry name" value="AdoMet_MTases"/>
    <property type="match status" value="1"/>
</dbReference>
<dbReference type="Gene3D" id="3.40.50.150">
    <property type="entry name" value="Vaccinia Virus protein VP39"/>
    <property type="match status" value="1"/>
</dbReference>
<dbReference type="EMBL" id="AEWJ01000024">
    <property type="protein sequence ID" value="EGD59818.1"/>
    <property type="molecule type" value="Genomic_DNA"/>
</dbReference>
<dbReference type="OrthoDB" id="9342567at2"/>
<keyword evidence="2" id="KW-0489">Methyltransferase</keyword>
<dbReference type="InterPro" id="IPR029063">
    <property type="entry name" value="SAM-dependent_MTases_sf"/>
</dbReference>
<keyword evidence="1" id="KW-0732">Signal</keyword>
<dbReference type="AlphaFoldDB" id="F1Z636"/>
<proteinExistence type="predicted"/>
<dbReference type="SUPFAM" id="SSF53335">
    <property type="entry name" value="S-adenosyl-L-methionine-dependent methyltransferases"/>
    <property type="match status" value="1"/>
</dbReference>
<feature type="signal peptide" evidence="1">
    <location>
        <begin position="1"/>
        <end position="24"/>
    </location>
</feature>
<dbReference type="RefSeq" id="WP_008069592.1">
    <property type="nucleotide sequence ID" value="NZ_AQWK01000003.1"/>
</dbReference>
<organism evidence="2 3">
    <name type="scientific">Novosphingobium nitrogenifigens DSM 19370</name>
    <dbReference type="NCBI Taxonomy" id="983920"/>
    <lineage>
        <taxon>Bacteria</taxon>
        <taxon>Pseudomonadati</taxon>
        <taxon>Pseudomonadota</taxon>
        <taxon>Alphaproteobacteria</taxon>
        <taxon>Sphingomonadales</taxon>
        <taxon>Sphingomonadaceae</taxon>
        <taxon>Novosphingobium</taxon>
    </lineage>
</organism>
<dbReference type="InParanoid" id="F1Z636"/>
<accession>F1Z636</accession>
<dbReference type="Proteomes" id="UP000004728">
    <property type="component" value="Unassembled WGS sequence"/>
</dbReference>
<dbReference type="HOGENOM" id="CLU_072291_1_0_5"/>
<dbReference type="GO" id="GO:0008168">
    <property type="term" value="F:methyltransferase activity"/>
    <property type="evidence" value="ECO:0007669"/>
    <property type="project" value="UniProtKB-KW"/>
</dbReference>
<dbReference type="PIRSF" id="PIRSF031679">
    <property type="entry name" value="Mtase_Alr7345_prd"/>
    <property type="match status" value="1"/>
</dbReference>
<dbReference type="eggNOG" id="COG4798">
    <property type="taxonomic scope" value="Bacteria"/>
</dbReference>
<keyword evidence="3" id="KW-1185">Reference proteome</keyword>
<keyword evidence="2" id="KW-0808">Transferase</keyword>
<sequence length="259" mass="28052">MVSRSSVAACAATLAFALAAPVHARPPAHSPVHADPIAAAIADPGRDADRRALDEGRKPAEIIAFAQVHPGDVVADWGAGGGYYSELFADVVGPKGMVYAVGTVENVDVAKWSPILARHPNIRPLFVSAGVQALAPASLDLIFAHLEYHDLYWSSVKFHYPVRDVDAVLRNWYAALRPGGRVVVIDHVGPAGGDPRQIADKFHRIDPERVKADFARAGFVLDGESSTLHREEDPHNTLVFDPAIRGHTDRFVLRFVKRG</sequence>
<comment type="caution">
    <text evidence="2">The sequence shown here is derived from an EMBL/GenBank/DDBJ whole genome shotgun (WGS) entry which is preliminary data.</text>
</comment>
<name>F1Z636_9SPHN</name>
<protein>
    <submittedName>
        <fullName evidence="2">Methyltransferase-like protein</fullName>
    </submittedName>
</protein>
<evidence type="ECO:0000313" key="2">
    <source>
        <dbReference type="EMBL" id="EGD59818.1"/>
    </source>
</evidence>
<dbReference type="InterPro" id="IPR016980">
    <property type="entry name" value="S-AdoMet-dep_MeTrfase_Alr7345"/>
</dbReference>
<gene>
    <name evidence="2" type="ORF">Y88_2257</name>
</gene>
<dbReference type="GO" id="GO:0032259">
    <property type="term" value="P:methylation"/>
    <property type="evidence" value="ECO:0007669"/>
    <property type="project" value="UniProtKB-KW"/>
</dbReference>
<evidence type="ECO:0000313" key="3">
    <source>
        <dbReference type="Proteomes" id="UP000004728"/>
    </source>
</evidence>